<dbReference type="PROSITE" id="PS50118">
    <property type="entry name" value="HMG_BOX_2"/>
    <property type="match status" value="2"/>
</dbReference>
<keyword evidence="2" id="KW-0539">Nucleus</keyword>
<dbReference type="PANTHER" id="PTHR48112">
    <property type="entry name" value="HIGH MOBILITY GROUP PROTEIN DSP1"/>
    <property type="match status" value="1"/>
</dbReference>
<comment type="caution">
    <text evidence="4">The sequence shown here is derived from an EMBL/GenBank/DDBJ whole genome shotgun (WGS) entry which is preliminary data.</text>
</comment>
<keyword evidence="1 2" id="KW-0238">DNA-binding</keyword>
<sequence>MALATISKSLSSKLGCTLRFSSCIQPKVCSIKKEPQNNTIQICTLWAGSTFSNFKQQPQIISSKDRKPKHPANVFLMYLQKVQQQIQKDHPEASRKEIVTIASQQWKNVDPEEKSLLTMQRKELFEKYKNDMKNYIDSMTPEEIRLEEKRKQQKMAKKLKMARRELGMPKMPGSAFTYFMSEQYSQHSGEEGVTQIFKKLRNHWDSLSEKEKEKYKQQSTQKSEVYKEEMERWEKEMMELGRFDVIRKSTLLRLAMGNKPKKSKKEVEDL</sequence>
<name>A0AAV4BZT7_9GAST</name>
<reference evidence="4 5" key="1">
    <citation type="journal article" date="2021" name="Elife">
        <title>Chloroplast acquisition without the gene transfer in kleptoplastic sea slugs, Plakobranchus ocellatus.</title>
        <authorList>
            <person name="Maeda T."/>
            <person name="Takahashi S."/>
            <person name="Yoshida T."/>
            <person name="Shimamura S."/>
            <person name="Takaki Y."/>
            <person name="Nagai Y."/>
            <person name="Toyoda A."/>
            <person name="Suzuki Y."/>
            <person name="Arimoto A."/>
            <person name="Ishii H."/>
            <person name="Satoh N."/>
            <person name="Nishiyama T."/>
            <person name="Hasebe M."/>
            <person name="Maruyama T."/>
            <person name="Minagawa J."/>
            <person name="Obokata J."/>
            <person name="Shigenobu S."/>
        </authorList>
    </citation>
    <scope>NUCLEOTIDE SEQUENCE [LARGE SCALE GENOMIC DNA]</scope>
</reference>
<dbReference type="InterPro" id="IPR036910">
    <property type="entry name" value="HMG_box_dom_sf"/>
</dbReference>
<gene>
    <name evidence="4" type="ORF">PoB_005513600</name>
</gene>
<dbReference type="SMART" id="SM00398">
    <property type="entry name" value="HMG"/>
    <property type="match status" value="2"/>
</dbReference>
<evidence type="ECO:0000256" key="1">
    <source>
        <dbReference type="ARBA" id="ARBA00023125"/>
    </source>
</evidence>
<proteinExistence type="predicted"/>
<dbReference type="GO" id="GO:0003677">
    <property type="term" value="F:DNA binding"/>
    <property type="evidence" value="ECO:0007669"/>
    <property type="project" value="UniProtKB-UniRule"/>
</dbReference>
<feature type="DNA-binding region" description="HMG box" evidence="2">
    <location>
        <begin position="68"/>
        <end position="136"/>
    </location>
</feature>
<dbReference type="InterPro" id="IPR009071">
    <property type="entry name" value="HMG_box_dom"/>
</dbReference>
<evidence type="ECO:0000313" key="5">
    <source>
        <dbReference type="Proteomes" id="UP000735302"/>
    </source>
</evidence>
<dbReference type="GO" id="GO:0006357">
    <property type="term" value="P:regulation of transcription by RNA polymerase II"/>
    <property type="evidence" value="ECO:0007669"/>
    <property type="project" value="TreeGrafter"/>
</dbReference>
<dbReference type="Gene3D" id="1.10.30.10">
    <property type="entry name" value="High mobility group box domain"/>
    <property type="match status" value="2"/>
</dbReference>
<dbReference type="AlphaFoldDB" id="A0AAV4BZT7"/>
<evidence type="ECO:0000256" key="2">
    <source>
        <dbReference type="PROSITE-ProRule" id="PRU00267"/>
    </source>
</evidence>
<evidence type="ECO:0000259" key="3">
    <source>
        <dbReference type="PROSITE" id="PS50118"/>
    </source>
</evidence>
<dbReference type="Proteomes" id="UP000735302">
    <property type="component" value="Unassembled WGS sequence"/>
</dbReference>
<protein>
    <submittedName>
        <fullName evidence="4">Mitochondrial putative transcription factor a</fullName>
    </submittedName>
</protein>
<feature type="domain" description="HMG box" evidence="3">
    <location>
        <begin position="169"/>
        <end position="234"/>
    </location>
</feature>
<dbReference type="InterPro" id="IPR050342">
    <property type="entry name" value="HMGB"/>
</dbReference>
<dbReference type="Pfam" id="PF00505">
    <property type="entry name" value="HMG_box"/>
    <property type="match status" value="2"/>
</dbReference>
<keyword evidence="5" id="KW-1185">Reference proteome</keyword>
<dbReference type="EMBL" id="BLXT01006069">
    <property type="protein sequence ID" value="GFO28631.1"/>
    <property type="molecule type" value="Genomic_DNA"/>
</dbReference>
<dbReference type="GO" id="GO:0005634">
    <property type="term" value="C:nucleus"/>
    <property type="evidence" value="ECO:0007669"/>
    <property type="project" value="UniProtKB-UniRule"/>
</dbReference>
<accession>A0AAV4BZT7</accession>
<dbReference type="SUPFAM" id="SSF47095">
    <property type="entry name" value="HMG-box"/>
    <property type="match status" value="2"/>
</dbReference>
<evidence type="ECO:0000313" key="4">
    <source>
        <dbReference type="EMBL" id="GFO28631.1"/>
    </source>
</evidence>
<organism evidence="4 5">
    <name type="scientific">Plakobranchus ocellatus</name>
    <dbReference type="NCBI Taxonomy" id="259542"/>
    <lineage>
        <taxon>Eukaryota</taxon>
        <taxon>Metazoa</taxon>
        <taxon>Spiralia</taxon>
        <taxon>Lophotrochozoa</taxon>
        <taxon>Mollusca</taxon>
        <taxon>Gastropoda</taxon>
        <taxon>Heterobranchia</taxon>
        <taxon>Euthyneura</taxon>
        <taxon>Panpulmonata</taxon>
        <taxon>Sacoglossa</taxon>
        <taxon>Placobranchoidea</taxon>
        <taxon>Plakobranchidae</taxon>
        <taxon>Plakobranchus</taxon>
    </lineage>
</organism>
<dbReference type="PANTHER" id="PTHR48112:SF22">
    <property type="entry name" value="MITOCHONDRIAL TRANSCRIPTION FACTOR A, ISOFORM B"/>
    <property type="match status" value="1"/>
</dbReference>
<feature type="DNA-binding region" description="HMG box" evidence="2">
    <location>
        <begin position="169"/>
        <end position="234"/>
    </location>
</feature>
<feature type="domain" description="HMG box" evidence="3">
    <location>
        <begin position="68"/>
        <end position="136"/>
    </location>
</feature>